<accession>A0A0R0CXK8</accession>
<proteinExistence type="predicted"/>
<reference evidence="1 2" key="1">
    <citation type="submission" date="2015-05" db="EMBL/GenBank/DDBJ databases">
        <title>Genome sequencing and analysis of members of genus Stenotrophomonas.</title>
        <authorList>
            <person name="Patil P.P."/>
            <person name="Midha S."/>
            <person name="Patil P.B."/>
        </authorList>
    </citation>
    <scope>NUCLEOTIDE SEQUENCE [LARGE SCALE GENOMIC DNA]</scope>
    <source>
        <strain evidence="1 2">DSM 21858</strain>
    </source>
</reference>
<evidence type="ECO:0008006" key="3">
    <source>
        <dbReference type="Google" id="ProtNLM"/>
    </source>
</evidence>
<organism evidence="1 2">
    <name type="scientific">Pseudoxanthomonas dokdonensis</name>
    <dbReference type="NCBI Taxonomy" id="344882"/>
    <lineage>
        <taxon>Bacteria</taxon>
        <taxon>Pseudomonadati</taxon>
        <taxon>Pseudomonadota</taxon>
        <taxon>Gammaproteobacteria</taxon>
        <taxon>Lysobacterales</taxon>
        <taxon>Lysobacteraceae</taxon>
        <taxon>Pseudoxanthomonas</taxon>
    </lineage>
</organism>
<sequence>MNAPRLEVAPALWTAVLAHLRQQGAGVRESGGFLLGQIHSGVRVVTGFLPYEQLQADALQADFVHLSGASFSRLWDYCATHGLEVVADVHTHRYGAGQSRSDSENPMLAIAGHVALIVPDFAQGPTGLDHLGLYVYQGSHRWARYRGAVVAQVLKFTPPEGER</sequence>
<comment type="caution">
    <text evidence="1">The sequence shown here is derived from an EMBL/GenBank/DDBJ whole genome shotgun (WGS) entry which is preliminary data.</text>
</comment>
<dbReference type="OrthoDB" id="9103532at2"/>
<dbReference type="Gene3D" id="3.40.140.10">
    <property type="entry name" value="Cytidine Deaminase, domain 2"/>
    <property type="match status" value="1"/>
</dbReference>
<dbReference type="Proteomes" id="UP000052052">
    <property type="component" value="Unassembled WGS sequence"/>
</dbReference>
<dbReference type="PATRIC" id="fig|344882.3.peg.2455"/>
<dbReference type="AlphaFoldDB" id="A0A0R0CXK8"/>
<dbReference type="EMBL" id="LDJL01000005">
    <property type="protein sequence ID" value="KRG70545.1"/>
    <property type="molecule type" value="Genomic_DNA"/>
</dbReference>
<evidence type="ECO:0000313" key="1">
    <source>
        <dbReference type="EMBL" id="KRG70545.1"/>
    </source>
</evidence>
<dbReference type="STRING" id="344882.ABB29_05600"/>
<protein>
    <recommendedName>
        <fullName evidence="3">JAB domain-containing protein</fullName>
    </recommendedName>
</protein>
<keyword evidence="2" id="KW-1185">Reference proteome</keyword>
<name>A0A0R0CXK8_9GAMM</name>
<dbReference type="SUPFAM" id="SSF102712">
    <property type="entry name" value="JAB1/MPN domain"/>
    <property type="match status" value="1"/>
</dbReference>
<gene>
    <name evidence="1" type="ORF">ABB29_05600</name>
</gene>
<dbReference type="RefSeq" id="WP_057657633.1">
    <property type="nucleotide sequence ID" value="NZ_LDJL01000005.1"/>
</dbReference>
<evidence type="ECO:0000313" key="2">
    <source>
        <dbReference type="Proteomes" id="UP000052052"/>
    </source>
</evidence>